<dbReference type="EMBL" id="AP013068">
    <property type="protein sequence ID" value="BAN47260.1"/>
    <property type="molecule type" value="Genomic_DNA"/>
</dbReference>
<keyword evidence="1" id="KW-0732">Signal</keyword>
<dbReference type="STRING" id="1245471.PCA10_15280"/>
<dbReference type="Pfam" id="PF13557">
    <property type="entry name" value="Phenol_MetA_deg"/>
    <property type="match status" value="1"/>
</dbReference>
<evidence type="ECO:0000256" key="1">
    <source>
        <dbReference type="SAM" id="SignalP"/>
    </source>
</evidence>
<gene>
    <name evidence="2" type="ORF">PCA10_15280</name>
</gene>
<name>S6AGN0_METRE</name>
<feature type="chain" id="PRO_5004545571" description="Phenol degradation protein meta" evidence="1">
    <location>
        <begin position="35"/>
        <end position="327"/>
    </location>
</feature>
<dbReference type="HOGENOM" id="CLU_066206_1_0_6"/>
<dbReference type="eggNOG" id="COG4313">
    <property type="taxonomic scope" value="Bacteria"/>
</dbReference>
<dbReference type="KEGG" id="pre:PCA10_15280"/>
<organism evidence="2 3">
    <name type="scientific">Metapseudomonas resinovorans NBRC 106553</name>
    <dbReference type="NCBI Taxonomy" id="1245471"/>
    <lineage>
        <taxon>Bacteria</taxon>
        <taxon>Pseudomonadati</taxon>
        <taxon>Pseudomonadota</taxon>
        <taxon>Gammaproteobacteria</taxon>
        <taxon>Pseudomonadales</taxon>
        <taxon>Pseudomonadaceae</taxon>
        <taxon>Metapseudomonas</taxon>
    </lineage>
</organism>
<accession>S6AGN0</accession>
<evidence type="ECO:0008006" key="4">
    <source>
        <dbReference type="Google" id="ProtNLM"/>
    </source>
</evidence>
<keyword evidence="3" id="KW-1185">Reference proteome</keyword>
<reference evidence="2 3" key="1">
    <citation type="journal article" date="2013" name="Genome Announc.">
        <title>Complete Genome Sequence of the Carbazole Degrader Pseudomonas resinovorans Strain CA10 (NBRC 106553).</title>
        <authorList>
            <person name="Shintani M."/>
            <person name="Hosoyama A."/>
            <person name="Ohji S."/>
            <person name="Tsuchikane K."/>
            <person name="Takarada H."/>
            <person name="Yamazoe A."/>
            <person name="Fujita N."/>
            <person name="Nojiri H."/>
        </authorList>
    </citation>
    <scope>NUCLEOTIDE SEQUENCE [LARGE SCALE GENOMIC DNA]</scope>
    <source>
        <strain evidence="2 3">NBRC 106553</strain>
    </source>
</reference>
<evidence type="ECO:0000313" key="3">
    <source>
        <dbReference type="Proteomes" id="UP000015503"/>
    </source>
</evidence>
<dbReference type="PROSITE" id="PS51257">
    <property type="entry name" value="PROKAR_LIPOPROTEIN"/>
    <property type="match status" value="1"/>
</dbReference>
<protein>
    <recommendedName>
        <fullName evidence="4">Phenol degradation protein meta</fullName>
    </recommendedName>
</protein>
<proteinExistence type="predicted"/>
<evidence type="ECO:0000313" key="2">
    <source>
        <dbReference type="EMBL" id="BAN47260.1"/>
    </source>
</evidence>
<sequence length="327" mass="35936">MKKTHPPRSGSINFGAGMSTALIGCLALSSPAQATDLPAVNLGSTTFYDGAPLPGGPGWYGSLFLNHYDGRKLTDNDGERIALPRSEVTVDTATLQLIYQGIGGPLDSDWGFSALLPIVTRLDVDDGMNNAALDGQAGVADLNFGFYLQFRPIMGDQGPRFAHRLELDLVAPVGRYDRDTAINPGSNFWSVNPYWAGTFWATPKTTLSWRLHYLWNAKNTDPSPATYGPDVSDVQAGQAVHANFNLLYAFTPRFQAGVNGYWLNQITDSRIDGHEVSGRREKVFAIGPGALFAFSRQDSLMANLYFESESRNRPEGNRFNLRWVHKL</sequence>
<dbReference type="PATRIC" id="fig|1245471.3.peg.1550"/>
<dbReference type="Proteomes" id="UP000015503">
    <property type="component" value="Chromosome"/>
</dbReference>
<dbReference type="InterPro" id="IPR025737">
    <property type="entry name" value="FApF"/>
</dbReference>
<dbReference type="AlphaFoldDB" id="S6AGN0"/>
<feature type="signal peptide" evidence="1">
    <location>
        <begin position="1"/>
        <end position="34"/>
    </location>
</feature>